<dbReference type="InterPro" id="IPR035979">
    <property type="entry name" value="RBD_domain_sf"/>
</dbReference>
<dbReference type="GO" id="GO:0006999">
    <property type="term" value="P:nuclear pore organization"/>
    <property type="evidence" value="ECO:0007669"/>
    <property type="project" value="TreeGrafter"/>
</dbReference>
<keyword evidence="2 8" id="KW-0813">Transport</keyword>
<evidence type="ECO:0000256" key="5">
    <source>
        <dbReference type="ARBA" id="ARBA00023010"/>
    </source>
</evidence>
<dbReference type="SUPFAM" id="SSF81995">
    <property type="entry name" value="beta-sandwich domain of Sec23/24"/>
    <property type="match status" value="1"/>
</dbReference>
<keyword evidence="12" id="KW-1185">Reference proteome</keyword>
<dbReference type="GO" id="GO:0044613">
    <property type="term" value="C:nuclear pore central transport channel"/>
    <property type="evidence" value="ECO:0007669"/>
    <property type="project" value="TreeGrafter"/>
</dbReference>
<dbReference type="HOGENOM" id="CLU_024892_0_0_1"/>
<gene>
    <name evidence="11" type="primary">NDAI0H03110</name>
    <name evidence="11" type="ordered locus">NDAI_0H03110</name>
</gene>
<evidence type="ECO:0000256" key="6">
    <source>
        <dbReference type="ARBA" id="ARBA00023132"/>
    </source>
</evidence>
<dbReference type="SUPFAM" id="SSF54928">
    <property type="entry name" value="RNA-binding domain, RBD"/>
    <property type="match status" value="1"/>
</dbReference>
<dbReference type="EMBL" id="HE580274">
    <property type="protein sequence ID" value="CCD26484.1"/>
    <property type="molecule type" value="Genomic_DNA"/>
</dbReference>
<keyword evidence="4" id="KW-0653">Protein transport</keyword>
<organism evidence="11 12">
    <name type="scientific">Naumovozyma dairenensis (strain ATCC 10597 / BCRC 20456 / CBS 421 / NBRC 0211 / NRRL Y-12639)</name>
    <name type="common">Saccharomyces dairenensis</name>
    <dbReference type="NCBI Taxonomy" id="1071378"/>
    <lineage>
        <taxon>Eukaryota</taxon>
        <taxon>Fungi</taxon>
        <taxon>Dikarya</taxon>
        <taxon>Ascomycota</taxon>
        <taxon>Saccharomycotina</taxon>
        <taxon>Saccharomycetes</taxon>
        <taxon>Saccharomycetales</taxon>
        <taxon>Saccharomycetaceae</taxon>
        <taxon>Naumovozyma</taxon>
    </lineage>
</organism>
<dbReference type="InterPro" id="IPR007846">
    <property type="entry name" value="RRM_NUP35_dom"/>
</dbReference>
<evidence type="ECO:0000256" key="1">
    <source>
        <dbReference type="ARBA" id="ARBA00004567"/>
    </source>
</evidence>
<dbReference type="AlphaFoldDB" id="G0WFC3"/>
<dbReference type="PROSITE" id="PS51472">
    <property type="entry name" value="RRM_NUP35"/>
    <property type="match status" value="1"/>
</dbReference>
<feature type="compositionally biased region" description="Polar residues" evidence="9">
    <location>
        <begin position="492"/>
        <end position="519"/>
    </location>
</feature>
<dbReference type="eggNOG" id="ENOG502QWFW">
    <property type="taxonomic scope" value="Eukaryota"/>
</dbReference>
<dbReference type="GeneID" id="11496015"/>
<dbReference type="OrthoDB" id="1733656at2759"/>
<dbReference type="KEGG" id="ndi:NDAI_0H03110"/>
<keyword evidence="5" id="KW-0811">Translocation</keyword>
<evidence type="ECO:0000313" key="11">
    <source>
        <dbReference type="EMBL" id="CCD26484.1"/>
    </source>
</evidence>
<dbReference type="PANTHER" id="PTHR21527:SF6">
    <property type="entry name" value="NUCLEOPORIN NUP35"/>
    <property type="match status" value="1"/>
</dbReference>
<dbReference type="Proteomes" id="UP000000689">
    <property type="component" value="Chromosome 8"/>
</dbReference>
<feature type="compositionally biased region" description="Low complexity" evidence="9">
    <location>
        <begin position="1"/>
        <end position="18"/>
    </location>
</feature>
<keyword evidence="3 8" id="KW-0509">mRNA transport</keyword>
<evidence type="ECO:0000256" key="9">
    <source>
        <dbReference type="SAM" id="MobiDB-lite"/>
    </source>
</evidence>
<feature type="compositionally biased region" description="Low complexity" evidence="9">
    <location>
        <begin position="111"/>
        <end position="127"/>
    </location>
</feature>
<feature type="region of interest" description="Disordered" evidence="9">
    <location>
        <begin position="1"/>
        <end position="20"/>
    </location>
</feature>
<feature type="domain" description="RRM Nup35-type" evidence="10">
    <location>
        <begin position="298"/>
        <end position="405"/>
    </location>
</feature>
<dbReference type="GO" id="GO:0003676">
    <property type="term" value="F:nucleic acid binding"/>
    <property type="evidence" value="ECO:0007669"/>
    <property type="project" value="InterPro"/>
</dbReference>
<evidence type="ECO:0000256" key="8">
    <source>
        <dbReference type="PROSITE-ProRule" id="PRU00804"/>
    </source>
</evidence>
<dbReference type="STRING" id="1071378.G0WFC3"/>
<evidence type="ECO:0000313" key="12">
    <source>
        <dbReference type="Proteomes" id="UP000000689"/>
    </source>
</evidence>
<dbReference type="OMA" id="WIKLTYD"/>
<feature type="compositionally biased region" description="Low complexity" evidence="9">
    <location>
        <begin position="47"/>
        <end position="75"/>
    </location>
</feature>
<evidence type="ECO:0000256" key="4">
    <source>
        <dbReference type="ARBA" id="ARBA00022927"/>
    </source>
</evidence>
<reference evidence="11 12" key="1">
    <citation type="journal article" date="2011" name="Proc. Natl. Acad. Sci. U.S.A.">
        <title>Evolutionary erosion of yeast sex chromosomes by mating-type switching accidents.</title>
        <authorList>
            <person name="Gordon J.L."/>
            <person name="Armisen D."/>
            <person name="Proux-Wera E."/>
            <person name="Oheigeartaigh S.S."/>
            <person name="Byrne K.P."/>
            <person name="Wolfe K.H."/>
        </authorList>
    </citation>
    <scope>NUCLEOTIDE SEQUENCE [LARGE SCALE GENOMIC DNA]</scope>
    <source>
        <strain evidence="12">ATCC 10597 / BCRC 20456 / CBS 421 / NBRC 0211 / NRRL Y-12639</strain>
    </source>
</reference>
<proteinExistence type="predicted"/>
<keyword evidence="6 8" id="KW-0906">Nuclear pore complex</keyword>
<dbReference type="GO" id="GO:0044615">
    <property type="term" value="C:nuclear pore nuclear basket"/>
    <property type="evidence" value="ECO:0007669"/>
    <property type="project" value="TreeGrafter"/>
</dbReference>
<name>G0WFC3_NAUDC</name>
<dbReference type="GO" id="GO:0005543">
    <property type="term" value="F:phospholipid binding"/>
    <property type="evidence" value="ECO:0007669"/>
    <property type="project" value="TreeGrafter"/>
</dbReference>
<feature type="compositionally biased region" description="Low complexity" evidence="9">
    <location>
        <begin position="560"/>
        <end position="574"/>
    </location>
</feature>
<feature type="region of interest" description="Disordered" evidence="9">
    <location>
        <begin position="550"/>
        <end position="578"/>
    </location>
</feature>
<dbReference type="CDD" id="cd12721">
    <property type="entry name" value="RRM_Nup53p_fungi"/>
    <property type="match status" value="1"/>
</dbReference>
<feature type="region of interest" description="Disordered" evidence="9">
    <location>
        <begin position="486"/>
        <end position="522"/>
    </location>
</feature>
<dbReference type="RefSeq" id="XP_003671727.1">
    <property type="nucleotide sequence ID" value="XM_003671679.1"/>
</dbReference>
<dbReference type="GO" id="GO:0017056">
    <property type="term" value="F:structural constituent of nuclear pore"/>
    <property type="evidence" value="ECO:0007669"/>
    <property type="project" value="TreeGrafter"/>
</dbReference>
<comment type="subcellular location">
    <subcellularLocation>
        <location evidence="1">Nucleus</location>
        <location evidence="1">Nuclear pore complex</location>
    </subcellularLocation>
</comment>
<feature type="region of interest" description="Disordered" evidence="9">
    <location>
        <begin position="47"/>
        <end position="130"/>
    </location>
</feature>
<feature type="compositionally biased region" description="Polar residues" evidence="9">
    <location>
        <begin position="76"/>
        <end position="94"/>
    </location>
</feature>
<sequence>MFGTQYTSSSGTQSQPSTNVSTNRFANVSILSHDPVTNRQLPYQYQSQQLQQGQGQQLPQQGQQQQTLQQQQQAQHSSYTSNFAQNSNTPTWYNNPKKRVIPQNIVKRSTRGTSSSSPLRSESSDNSIRSKRSINFANSNTINKSTNVSNYNSGFNTISFGSKKGASTHNTNDQDLSLLLSDSNEAPPMVSIHDWKEDEYGSLPILPSQSASGQIFSSDAAENIPNTSMIGSNNNTSIFPVSTPLSVNNSRMFTNAFDKENALSTANTNIFASSSAAAGDVKAESNGLETSRRQDIARNDIAAIIVFGYPESISNSIITHFAHFGTILEDFDVLRSISGINLSTLRNRSKDSKYVKKYPIFTGDGWVKLTYENSSSASRALQENGTVFSGSLIGCIPYTKAAVEQLASCKISNVDDIGENNIISDSNIINKETNLTSNNNYAVNVDNINNTSFLATTPLVSSFQPSTPFKQSFDKSTVEPSVEGVDKENFHTNKPNIIPLTNQSSPLRPTAQNASQNPHRLNIKDGKSLFLHNTDTNRTTFFQRLESNMREDESKLSQMNYQNNPNKKNNNNDNKGIKQSITHSFNNWLFGWNDL</sequence>
<protein>
    <recommendedName>
        <fullName evidence="10">RRM Nup35-type domain-containing protein</fullName>
    </recommendedName>
</protein>
<evidence type="ECO:0000256" key="2">
    <source>
        <dbReference type="ARBA" id="ARBA00022448"/>
    </source>
</evidence>
<evidence type="ECO:0000256" key="3">
    <source>
        <dbReference type="ARBA" id="ARBA00022816"/>
    </source>
</evidence>
<dbReference type="InterPro" id="IPR012677">
    <property type="entry name" value="Nucleotide-bd_a/b_plait_sf"/>
</dbReference>
<evidence type="ECO:0000259" key="10">
    <source>
        <dbReference type="PROSITE" id="PS51472"/>
    </source>
</evidence>
<evidence type="ECO:0000256" key="7">
    <source>
        <dbReference type="ARBA" id="ARBA00023242"/>
    </source>
</evidence>
<dbReference type="Gene3D" id="3.30.70.330">
    <property type="match status" value="1"/>
</dbReference>
<dbReference type="Pfam" id="PF05172">
    <property type="entry name" value="RRM_Nup35"/>
    <property type="match status" value="1"/>
</dbReference>
<dbReference type="GO" id="GO:0051028">
    <property type="term" value="P:mRNA transport"/>
    <property type="evidence" value="ECO:0007669"/>
    <property type="project" value="UniProtKB-UniRule"/>
</dbReference>
<dbReference type="PANTHER" id="PTHR21527">
    <property type="entry name" value="NUCLEOPORIN NUP35"/>
    <property type="match status" value="1"/>
</dbReference>
<dbReference type="GO" id="GO:0006607">
    <property type="term" value="P:NLS-bearing protein import into nucleus"/>
    <property type="evidence" value="ECO:0007669"/>
    <property type="project" value="TreeGrafter"/>
</dbReference>
<keyword evidence="7 8" id="KW-0539">Nucleus</keyword>
<accession>G0WFC3</accession>